<proteinExistence type="predicted"/>
<feature type="compositionally biased region" description="Basic and acidic residues" evidence="1">
    <location>
        <begin position="78"/>
        <end position="89"/>
    </location>
</feature>
<reference evidence="2" key="1">
    <citation type="submission" date="2023-03" db="EMBL/GenBank/DDBJ databases">
        <title>Actinorhabdospora filicis NBRC 111898.</title>
        <authorList>
            <person name="Ichikawa N."/>
            <person name="Sato H."/>
            <person name="Tonouchi N."/>
        </authorList>
    </citation>
    <scope>NUCLEOTIDE SEQUENCE</scope>
    <source>
        <strain evidence="2">NBRC 111898</strain>
    </source>
</reference>
<dbReference type="EMBL" id="BSTX01000004">
    <property type="protein sequence ID" value="GLZ80414.1"/>
    <property type="molecule type" value="Genomic_DNA"/>
</dbReference>
<dbReference type="Proteomes" id="UP001165079">
    <property type="component" value="Unassembled WGS sequence"/>
</dbReference>
<accession>A0A9W6SP31</accession>
<evidence type="ECO:0000313" key="3">
    <source>
        <dbReference type="Proteomes" id="UP001165079"/>
    </source>
</evidence>
<evidence type="ECO:0000313" key="2">
    <source>
        <dbReference type="EMBL" id="GLZ80414.1"/>
    </source>
</evidence>
<feature type="region of interest" description="Disordered" evidence="1">
    <location>
        <begin position="1"/>
        <end position="97"/>
    </location>
</feature>
<evidence type="ECO:0000256" key="1">
    <source>
        <dbReference type="SAM" id="MobiDB-lite"/>
    </source>
</evidence>
<sequence length="97" mass="10190">MDSLENSNAGGAEQGLTRANAPFLDGGRVGMGWDGWCCTRTGPSANPNPNLHPNPGHSLEHWPEVAASHSHSRQAQPESRHGPGPEARPRPSPSPGV</sequence>
<name>A0A9W6SP31_9ACTN</name>
<comment type="caution">
    <text evidence="2">The sequence shown here is derived from an EMBL/GenBank/DDBJ whole genome shotgun (WGS) entry which is preliminary data.</text>
</comment>
<dbReference type="AlphaFoldDB" id="A0A9W6SP31"/>
<gene>
    <name evidence="2" type="ORF">Afil01_52210</name>
</gene>
<organism evidence="2 3">
    <name type="scientific">Actinorhabdospora filicis</name>
    <dbReference type="NCBI Taxonomy" id="1785913"/>
    <lineage>
        <taxon>Bacteria</taxon>
        <taxon>Bacillati</taxon>
        <taxon>Actinomycetota</taxon>
        <taxon>Actinomycetes</taxon>
        <taxon>Micromonosporales</taxon>
        <taxon>Micromonosporaceae</taxon>
        <taxon>Actinorhabdospora</taxon>
    </lineage>
</organism>
<keyword evidence="3" id="KW-1185">Reference proteome</keyword>
<protein>
    <submittedName>
        <fullName evidence="2">Uncharacterized protein</fullName>
    </submittedName>
</protein>